<dbReference type="GO" id="GO:0020037">
    <property type="term" value="F:heme binding"/>
    <property type="evidence" value="ECO:0007669"/>
    <property type="project" value="InterPro"/>
</dbReference>
<keyword evidence="4 12" id="KW-0349">Heme</keyword>
<dbReference type="PANTHER" id="PTHR24282:SF154">
    <property type="entry name" value="CYTOCHROME P450 CYP749A22-LIKE"/>
    <property type="match status" value="1"/>
</dbReference>
<dbReference type="GO" id="GO:0004497">
    <property type="term" value="F:monooxygenase activity"/>
    <property type="evidence" value="ECO:0007669"/>
    <property type="project" value="UniProtKB-KW"/>
</dbReference>
<dbReference type="OrthoDB" id="1470350at2759"/>
<dbReference type="PRINTS" id="PR00463">
    <property type="entry name" value="EP450I"/>
</dbReference>
<comment type="caution">
    <text evidence="14">The sequence shown here is derived from an EMBL/GenBank/DDBJ whole genome shotgun (WGS) entry which is preliminary data.</text>
</comment>
<evidence type="ECO:0000256" key="5">
    <source>
        <dbReference type="ARBA" id="ARBA00022692"/>
    </source>
</evidence>
<dbReference type="PRINTS" id="PR00385">
    <property type="entry name" value="P450"/>
</dbReference>
<proteinExistence type="inferred from homology"/>
<dbReference type="Pfam" id="PF00067">
    <property type="entry name" value="p450"/>
    <property type="match status" value="1"/>
</dbReference>
<comment type="cofactor">
    <cofactor evidence="1 12">
        <name>heme</name>
        <dbReference type="ChEBI" id="CHEBI:30413"/>
    </cofactor>
</comment>
<name>A0A6A3B4C4_HIBSY</name>
<comment type="subcellular location">
    <subcellularLocation>
        <location evidence="2">Membrane</location>
        <topology evidence="2">Single-pass membrane protein</topology>
    </subcellularLocation>
</comment>
<keyword evidence="8 13" id="KW-0560">Oxidoreductase</keyword>
<dbReference type="PROSITE" id="PS00086">
    <property type="entry name" value="CYTOCHROME_P450"/>
    <property type="match status" value="1"/>
</dbReference>
<dbReference type="InterPro" id="IPR001128">
    <property type="entry name" value="Cyt_P450"/>
</dbReference>
<evidence type="ECO:0000256" key="1">
    <source>
        <dbReference type="ARBA" id="ARBA00001971"/>
    </source>
</evidence>
<evidence type="ECO:0000313" key="15">
    <source>
        <dbReference type="Proteomes" id="UP000436088"/>
    </source>
</evidence>
<evidence type="ECO:0000256" key="8">
    <source>
        <dbReference type="ARBA" id="ARBA00023002"/>
    </source>
</evidence>
<dbReference type="InterPro" id="IPR002401">
    <property type="entry name" value="Cyt_P450_E_grp-I"/>
</dbReference>
<keyword evidence="6 12" id="KW-0479">Metal-binding</keyword>
<dbReference type="EMBL" id="VEPZ02000933">
    <property type="protein sequence ID" value="KAE8710155.1"/>
    <property type="molecule type" value="Genomic_DNA"/>
</dbReference>
<dbReference type="AlphaFoldDB" id="A0A6A3B4C4"/>
<dbReference type="Gene3D" id="1.10.630.10">
    <property type="entry name" value="Cytochrome P450"/>
    <property type="match status" value="1"/>
</dbReference>
<accession>A0A6A3B4C4</accession>
<keyword evidence="11" id="KW-0472">Membrane</keyword>
<evidence type="ECO:0000256" key="4">
    <source>
        <dbReference type="ARBA" id="ARBA00022617"/>
    </source>
</evidence>
<evidence type="ECO:0000256" key="9">
    <source>
        <dbReference type="ARBA" id="ARBA00023004"/>
    </source>
</evidence>
<evidence type="ECO:0000256" key="13">
    <source>
        <dbReference type="RuleBase" id="RU000461"/>
    </source>
</evidence>
<feature type="binding site" description="axial binding residue" evidence="12">
    <location>
        <position position="471"/>
    </location>
    <ligand>
        <name>heme</name>
        <dbReference type="ChEBI" id="CHEBI:30413"/>
    </ligand>
    <ligandPart>
        <name>Fe</name>
        <dbReference type="ChEBI" id="CHEBI:18248"/>
    </ligandPart>
</feature>
<evidence type="ECO:0000256" key="7">
    <source>
        <dbReference type="ARBA" id="ARBA00022989"/>
    </source>
</evidence>
<dbReference type="SUPFAM" id="SSF48264">
    <property type="entry name" value="Cytochrome P450"/>
    <property type="match status" value="1"/>
</dbReference>
<evidence type="ECO:0000313" key="14">
    <source>
        <dbReference type="EMBL" id="KAE8710155.1"/>
    </source>
</evidence>
<keyword evidence="5" id="KW-0812">Transmembrane</keyword>
<dbReference type="PANTHER" id="PTHR24282">
    <property type="entry name" value="CYTOCHROME P450 FAMILY MEMBER"/>
    <property type="match status" value="1"/>
</dbReference>
<dbReference type="GO" id="GO:0016705">
    <property type="term" value="F:oxidoreductase activity, acting on paired donors, with incorporation or reduction of molecular oxygen"/>
    <property type="evidence" value="ECO:0007669"/>
    <property type="project" value="InterPro"/>
</dbReference>
<protein>
    <submittedName>
        <fullName evidence="14">CYP749A22 protein</fullName>
    </submittedName>
</protein>
<evidence type="ECO:0000256" key="6">
    <source>
        <dbReference type="ARBA" id="ARBA00022723"/>
    </source>
</evidence>
<dbReference type="InterPro" id="IPR036396">
    <property type="entry name" value="Cyt_P450_sf"/>
</dbReference>
<dbReference type="Proteomes" id="UP000436088">
    <property type="component" value="Unassembled WGS sequence"/>
</dbReference>
<dbReference type="GO" id="GO:0016020">
    <property type="term" value="C:membrane"/>
    <property type="evidence" value="ECO:0007669"/>
    <property type="project" value="UniProtKB-SubCell"/>
</dbReference>
<dbReference type="InterPro" id="IPR050665">
    <property type="entry name" value="Cytochrome_P450_Monooxygen"/>
</dbReference>
<gene>
    <name evidence="14" type="ORF">F3Y22_tig00110327pilonHSYRG00096</name>
</gene>
<evidence type="ECO:0000256" key="12">
    <source>
        <dbReference type="PIRSR" id="PIRSR602401-1"/>
    </source>
</evidence>
<reference evidence="14" key="1">
    <citation type="submission" date="2019-09" db="EMBL/GenBank/DDBJ databases">
        <title>Draft genome information of white flower Hibiscus syriacus.</title>
        <authorList>
            <person name="Kim Y.-M."/>
        </authorList>
    </citation>
    <scope>NUCLEOTIDE SEQUENCE [LARGE SCALE GENOMIC DNA]</scope>
    <source>
        <strain evidence="14">YM2019G1</strain>
    </source>
</reference>
<comment type="similarity">
    <text evidence="3 13">Belongs to the cytochrome P450 family.</text>
</comment>
<evidence type="ECO:0000256" key="10">
    <source>
        <dbReference type="ARBA" id="ARBA00023033"/>
    </source>
</evidence>
<keyword evidence="10 13" id="KW-0503">Monooxygenase</keyword>
<keyword evidence="9 12" id="KW-0408">Iron</keyword>
<organism evidence="14 15">
    <name type="scientific">Hibiscus syriacus</name>
    <name type="common">Rose of Sharon</name>
    <dbReference type="NCBI Taxonomy" id="106335"/>
    <lineage>
        <taxon>Eukaryota</taxon>
        <taxon>Viridiplantae</taxon>
        <taxon>Streptophyta</taxon>
        <taxon>Embryophyta</taxon>
        <taxon>Tracheophyta</taxon>
        <taxon>Spermatophyta</taxon>
        <taxon>Magnoliopsida</taxon>
        <taxon>eudicotyledons</taxon>
        <taxon>Gunneridae</taxon>
        <taxon>Pentapetalae</taxon>
        <taxon>rosids</taxon>
        <taxon>malvids</taxon>
        <taxon>Malvales</taxon>
        <taxon>Malvaceae</taxon>
        <taxon>Malvoideae</taxon>
        <taxon>Hibiscus</taxon>
    </lineage>
</organism>
<evidence type="ECO:0000256" key="2">
    <source>
        <dbReference type="ARBA" id="ARBA00004167"/>
    </source>
</evidence>
<dbReference type="InterPro" id="IPR017972">
    <property type="entry name" value="Cyt_P450_CS"/>
</dbReference>
<keyword evidence="7" id="KW-1133">Transmembrane helix</keyword>
<sequence length="529" mass="59644">MNPMAKVSVLVAAGSIFVSLIIALTKILHKYWWTPLRIQHFMSSQGITGPPYKFIHGNNKENFRLRQEALRNPMPALSHGIFPRVQPQIHSRINSYGKNHLSWIGASARLIITEPELAKELLKSNEGAFPKRTSRERKGEDDFSIKILGDGLVTSEGEKWAKHRKLANHAFHGESLKSMSPAVIASVETMLERWKQFQGKEIELFEQIRLLTSEVISRTAFGSSYLDGEKIFDMLTKLSVITNRNFFKARFPVISKFWKTADEIEADKLAKGIHKCVMEIVKKREEKVANGEANNFGTDFLGLLLNAYHDTDKKNKLSEQDLVDECKTFYFAGQETTNSSLAWTVFLLATHPDWQDKARREVIEVFGGRNPNPEGIGKLKTMTMIINETLRLYPPVTAVVRKVETEAKLGNLILPADLVLFVSNLALHHDPDLWGDDVNVFKPERFAEGIANATKRNSGAFLPFGLGPRSCVGMSFAMTEMKMALSMILQRYVVSLSPTYSHSPFTQLMLQPQHGIQVMLHGLESVAFT</sequence>
<keyword evidence="15" id="KW-1185">Reference proteome</keyword>
<evidence type="ECO:0000256" key="11">
    <source>
        <dbReference type="ARBA" id="ARBA00023136"/>
    </source>
</evidence>
<dbReference type="GO" id="GO:0005506">
    <property type="term" value="F:iron ion binding"/>
    <property type="evidence" value="ECO:0007669"/>
    <property type="project" value="InterPro"/>
</dbReference>
<evidence type="ECO:0000256" key="3">
    <source>
        <dbReference type="ARBA" id="ARBA00010617"/>
    </source>
</evidence>